<dbReference type="InterPro" id="IPR002893">
    <property type="entry name" value="Znf_MYND"/>
</dbReference>
<keyword evidence="3" id="KW-0862">Zinc</keyword>
<dbReference type="Gene3D" id="6.10.140.2220">
    <property type="match status" value="1"/>
</dbReference>
<dbReference type="Pfam" id="PF01753">
    <property type="entry name" value="zf-MYND"/>
    <property type="match status" value="1"/>
</dbReference>
<comment type="caution">
    <text evidence="6">The sequence shown here is derived from an EMBL/GenBank/DDBJ whole genome shotgun (WGS) entry which is preliminary data.</text>
</comment>
<organism evidence="6 7">
    <name type="scientific">Crepidotus variabilis</name>
    <dbReference type="NCBI Taxonomy" id="179855"/>
    <lineage>
        <taxon>Eukaryota</taxon>
        <taxon>Fungi</taxon>
        <taxon>Dikarya</taxon>
        <taxon>Basidiomycota</taxon>
        <taxon>Agaricomycotina</taxon>
        <taxon>Agaricomycetes</taxon>
        <taxon>Agaricomycetidae</taxon>
        <taxon>Agaricales</taxon>
        <taxon>Agaricineae</taxon>
        <taxon>Crepidotaceae</taxon>
        <taxon>Crepidotus</taxon>
    </lineage>
</organism>
<sequence length="292" mass="32535">MAFVVDLFHAMTGRVRAWKSGTHPARSRSSLVDQVRKGRMRSSFTQFTHGPTANGSNSPHIKRAKVQTLVFDNKPTWRHNYFILQLNNMHAVPAINHPCTLCCRPTSLWCSRCQSAWYCSPEHISSDWPRHRRECVPAGHDQGSYNVNMIATPPPAEPQLVTVSAILFSPEDERPRITTINCKPSPKASQGMCPTPILDAFFDDQPVQSIVLTQGLNGEPLRFPLHLWYAPNLLNKGSPVNRAIFHITSGAADKPWAGPVVVLKHNGSRRQGYSDAGSNDLPALSAYFLSYK</sequence>
<evidence type="ECO:0000256" key="2">
    <source>
        <dbReference type="ARBA" id="ARBA00022771"/>
    </source>
</evidence>
<protein>
    <recommendedName>
        <fullName evidence="5">MYND-type domain-containing protein</fullName>
    </recommendedName>
</protein>
<accession>A0A9P6JIM6</accession>
<evidence type="ECO:0000313" key="6">
    <source>
        <dbReference type="EMBL" id="KAF9522422.1"/>
    </source>
</evidence>
<dbReference type="GO" id="GO:0008270">
    <property type="term" value="F:zinc ion binding"/>
    <property type="evidence" value="ECO:0007669"/>
    <property type="project" value="UniProtKB-KW"/>
</dbReference>
<proteinExistence type="predicted"/>
<feature type="domain" description="MYND-type" evidence="5">
    <location>
        <begin position="99"/>
        <end position="135"/>
    </location>
</feature>
<keyword evidence="2 4" id="KW-0863">Zinc-finger</keyword>
<name>A0A9P6JIM6_9AGAR</name>
<dbReference type="SUPFAM" id="SSF144232">
    <property type="entry name" value="HIT/MYND zinc finger-like"/>
    <property type="match status" value="1"/>
</dbReference>
<dbReference type="PROSITE" id="PS50865">
    <property type="entry name" value="ZF_MYND_2"/>
    <property type="match status" value="1"/>
</dbReference>
<dbReference type="OrthoDB" id="437457at2759"/>
<dbReference type="Proteomes" id="UP000807306">
    <property type="component" value="Unassembled WGS sequence"/>
</dbReference>
<dbReference type="AlphaFoldDB" id="A0A9P6JIM6"/>
<evidence type="ECO:0000313" key="7">
    <source>
        <dbReference type="Proteomes" id="UP000807306"/>
    </source>
</evidence>
<evidence type="ECO:0000256" key="4">
    <source>
        <dbReference type="PROSITE-ProRule" id="PRU00134"/>
    </source>
</evidence>
<dbReference type="EMBL" id="MU157946">
    <property type="protein sequence ID" value="KAF9522422.1"/>
    <property type="molecule type" value="Genomic_DNA"/>
</dbReference>
<keyword evidence="7" id="KW-1185">Reference proteome</keyword>
<evidence type="ECO:0000256" key="3">
    <source>
        <dbReference type="ARBA" id="ARBA00022833"/>
    </source>
</evidence>
<reference evidence="6" key="1">
    <citation type="submission" date="2020-11" db="EMBL/GenBank/DDBJ databases">
        <authorList>
            <consortium name="DOE Joint Genome Institute"/>
            <person name="Ahrendt S."/>
            <person name="Riley R."/>
            <person name="Andreopoulos W."/>
            <person name="Labutti K."/>
            <person name="Pangilinan J."/>
            <person name="Ruiz-Duenas F.J."/>
            <person name="Barrasa J.M."/>
            <person name="Sanchez-Garcia M."/>
            <person name="Camarero S."/>
            <person name="Miyauchi S."/>
            <person name="Serrano A."/>
            <person name="Linde D."/>
            <person name="Babiker R."/>
            <person name="Drula E."/>
            <person name="Ayuso-Fernandez I."/>
            <person name="Pacheco R."/>
            <person name="Padilla G."/>
            <person name="Ferreira P."/>
            <person name="Barriuso J."/>
            <person name="Kellner H."/>
            <person name="Castanera R."/>
            <person name="Alfaro M."/>
            <person name="Ramirez L."/>
            <person name="Pisabarro A.G."/>
            <person name="Kuo A."/>
            <person name="Tritt A."/>
            <person name="Lipzen A."/>
            <person name="He G."/>
            <person name="Yan M."/>
            <person name="Ng V."/>
            <person name="Cullen D."/>
            <person name="Martin F."/>
            <person name="Rosso M.-N."/>
            <person name="Henrissat B."/>
            <person name="Hibbett D."/>
            <person name="Martinez A.T."/>
            <person name="Grigoriev I.V."/>
        </authorList>
    </citation>
    <scope>NUCLEOTIDE SEQUENCE</scope>
    <source>
        <strain evidence="6">CBS 506.95</strain>
    </source>
</reference>
<keyword evidence="1" id="KW-0479">Metal-binding</keyword>
<evidence type="ECO:0000259" key="5">
    <source>
        <dbReference type="PROSITE" id="PS50865"/>
    </source>
</evidence>
<gene>
    <name evidence="6" type="ORF">CPB83DRAFT_878318</name>
</gene>
<evidence type="ECO:0000256" key="1">
    <source>
        <dbReference type="ARBA" id="ARBA00022723"/>
    </source>
</evidence>